<name>A0A2V1ITA1_9BACT</name>
<dbReference type="RefSeq" id="WP_107036934.1">
    <property type="nucleotide sequence ID" value="NZ_CAONGC010000050.1"/>
</dbReference>
<organism evidence="4 5">
    <name type="scientific">Paramuribaculum intestinale</name>
    <dbReference type="NCBI Taxonomy" id="2094151"/>
    <lineage>
        <taxon>Bacteria</taxon>
        <taxon>Pseudomonadati</taxon>
        <taxon>Bacteroidota</taxon>
        <taxon>Bacteroidia</taxon>
        <taxon>Bacteroidales</taxon>
        <taxon>Muribaculaceae</taxon>
        <taxon>Paramuribaculum</taxon>
    </lineage>
</organism>
<dbReference type="GO" id="GO:0006302">
    <property type="term" value="P:double-strand break repair"/>
    <property type="evidence" value="ECO:0007669"/>
    <property type="project" value="InterPro"/>
</dbReference>
<accession>A0A2V1ITA1</accession>
<comment type="caution">
    <text evidence="4">The sequence shown here is derived from an EMBL/GenBank/DDBJ whole genome shotgun (WGS) entry which is preliminary data.</text>
</comment>
<dbReference type="GO" id="GO:0016887">
    <property type="term" value="F:ATP hydrolysis activity"/>
    <property type="evidence" value="ECO:0007669"/>
    <property type="project" value="InterPro"/>
</dbReference>
<dbReference type="PANTHER" id="PTHR32114:SF2">
    <property type="entry name" value="ABC TRANSPORTER ABCH.3"/>
    <property type="match status" value="1"/>
</dbReference>
<keyword evidence="5" id="KW-1185">Reference proteome</keyword>
<sequence>MKFIRLEIKNLASLDRPEGEVIEFEKGPLAGSTIFSIVGPTGSGKSTILDAICLALFNRTPRYPRAKNDRNQSIEIYGAKDKDENARLAPTDSRNILTRGKREGYSRLTFLANDGTLWRAEWTVRKNRIRFEQAQRSLYRITVKPDGTTVEEPADSNSIPTIIGLDYDQFLRTVVLAQGSFANFLTAKEDERYMLLEKLVGCDTMYSRISDEITQRKKTALTNLDSINARLSIHASNDLTDEELEQLQQSVNRLKEEADKNSQAIETTKKQLEWYDTDRHLDRDTLRLQQELDAALRRMEALKPTEERLQLHDLTTEAVKTYEVALHHRKSLANAQSLAERLAHDIEAEEKEREKAKEHLESSTRKMESAEQDLSDRTPRINRARVITGELSISRSNLKERLKYAADASQQVTAAKEAIDDNNARLKSLTMSMEQAESARRKLREMIEANNDRLTKELSEIDSRLSAATAKLKTADIAGLQKTAADAQGDINMLKEGIANRLRKEQTDATLLDDRKRHKELTGRMTEINSELNRLTPQIEQAEKSTATLRDDITLLRSADLQHQRSRLEDGKACPLCGSTHHPYAEHNALSPVIDHLSAELDARQMSLERLRERFGILGNESGRIEGETLQLEKRIAENLRIFEQIQGQWDVIVSQKPAWPDTSASLTAMLSSHEKALAEADRQLSDYNLLRQLADRLHAEKDRTTAAIMAHRAKAESDTAKSDEECYRLNTEIQTATERSASLQTSLAEKNMQYDAARKEVEKVKSEITATEARIREEIGDSDPEVLYRNLVKAVEEAKNEVSARTATLNEKLTKIELAKGGLTQTRNQISAESESIATAEQKLDTIIAGLNDNDSITGKIDRKTIDEISRWDDDWEKCRRETGLCRQTVTAAQATLAEKRNDKNRHLLLKPETDENSLQEQLDRLSAYSTDELDRTRLRIQSCMEARRQMGDMADELRRARENASDWTQISEAIGGDGKTLRKIAQTYTLRFLIAHANEEIRRFNRRYELMQVKDSLGIRVIDHDRADDIRDTTSLSGGETFIVSLGLALGLSALSSHGVSLANLFIDEGFGTLDPDSLATVIDALARLQSSRGKKVGVISHTDTMSERITTQIRIVRNGNSGSSHLEFHP</sequence>
<feature type="coiled-coil region" evidence="1">
    <location>
        <begin position="419"/>
        <end position="471"/>
    </location>
</feature>
<evidence type="ECO:0000313" key="4">
    <source>
        <dbReference type="EMBL" id="PWB05962.1"/>
    </source>
</evidence>
<keyword evidence="1" id="KW-0175">Coiled coil</keyword>
<dbReference type="Proteomes" id="UP000244925">
    <property type="component" value="Unassembled WGS sequence"/>
</dbReference>
<proteinExistence type="predicted"/>
<reference evidence="5" key="1">
    <citation type="submission" date="2018-02" db="EMBL/GenBank/DDBJ databases">
        <authorList>
            <person name="Clavel T."/>
            <person name="Strowig T."/>
        </authorList>
    </citation>
    <scope>NUCLEOTIDE SEQUENCE [LARGE SCALE GENOMIC DNA]</scope>
    <source>
        <strain evidence="5">DSM 100764</strain>
    </source>
</reference>
<evidence type="ECO:0000256" key="1">
    <source>
        <dbReference type="SAM" id="Coils"/>
    </source>
</evidence>
<evidence type="ECO:0000259" key="3">
    <source>
        <dbReference type="Pfam" id="PF13476"/>
    </source>
</evidence>
<dbReference type="Pfam" id="PF13558">
    <property type="entry name" value="SbcC_Walker_B"/>
    <property type="match status" value="1"/>
</dbReference>
<dbReference type="AlphaFoldDB" id="A0A2V1ITA1"/>
<feature type="region of interest" description="Disordered" evidence="2">
    <location>
        <begin position="350"/>
        <end position="379"/>
    </location>
</feature>
<feature type="coiled-coil region" evidence="1">
    <location>
        <begin position="237"/>
        <end position="271"/>
    </location>
</feature>
<dbReference type="InterPro" id="IPR027417">
    <property type="entry name" value="P-loop_NTPase"/>
</dbReference>
<protein>
    <recommendedName>
        <fullName evidence="3">Rad50/SbcC-type AAA domain-containing protein</fullName>
    </recommendedName>
</protein>
<feature type="domain" description="Rad50/SbcC-type AAA" evidence="3">
    <location>
        <begin position="5"/>
        <end position="257"/>
    </location>
</feature>
<dbReference type="PANTHER" id="PTHR32114">
    <property type="entry name" value="ABC TRANSPORTER ABCH.3"/>
    <property type="match status" value="1"/>
</dbReference>
<evidence type="ECO:0000256" key="2">
    <source>
        <dbReference type="SAM" id="MobiDB-lite"/>
    </source>
</evidence>
<dbReference type="Gene3D" id="3.40.50.300">
    <property type="entry name" value="P-loop containing nucleotide triphosphate hydrolases"/>
    <property type="match status" value="2"/>
</dbReference>
<dbReference type="SUPFAM" id="SSF52540">
    <property type="entry name" value="P-loop containing nucleoside triphosphate hydrolases"/>
    <property type="match status" value="2"/>
</dbReference>
<feature type="coiled-coil region" evidence="1">
    <location>
        <begin position="748"/>
        <end position="775"/>
    </location>
</feature>
<dbReference type="EMBL" id="PUBV01000042">
    <property type="protein sequence ID" value="PWB05962.1"/>
    <property type="molecule type" value="Genomic_DNA"/>
</dbReference>
<evidence type="ECO:0000313" key="5">
    <source>
        <dbReference type="Proteomes" id="UP000244925"/>
    </source>
</evidence>
<dbReference type="Pfam" id="PF13476">
    <property type="entry name" value="AAA_23"/>
    <property type="match status" value="1"/>
</dbReference>
<dbReference type="InterPro" id="IPR038729">
    <property type="entry name" value="Rad50/SbcC_AAA"/>
</dbReference>
<gene>
    <name evidence="4" type="ORF">C5O25_11880</name>
</gene>
<dbReference type="GeneID" id="93423989"/>